<feature type="compositionally biased region" description="Low complexity" evidence="17">
    <location>
        <begin position="770"/>
        <end position="783"/>
    </location>
</feature>
<name>A0AAD4JZL0_9MUSC</name>
<evidence type="ECO:0000256" key="13">
    <source>
        <dbReference type="ARBA" id="ARBA00047811"/>
    </source>
</evidence>
<evidence type="ECO:0000256" key="6">
    <source>
        <dbReference type="ARBA" id="ARBA00022679"/>
    </source>
</evidence>
<dbReference type="PROSITE" id="PS00107">
    <property type="entry name" value="PROTEIN_KINASE_ATP"/>
    <property type="match status" value="1"/>
</dbReference>
<comment type="subcellular location">
    <subcellularLocation>
        <location evidence="1">Nucleus</location>
    </subcellularLocation>
</comment>
<dbReference type="InterPro" id="IPR011009">
    <property type="entry name" value="Kinase-like_dom_sf"/>
</dbReference>
<dbReference type="EC" id="2.7.11.23" evidence="3"/>
<feature type="compositionally biased region" description="Low complexity" evidence="17">
    <location>
        <begin position="1"/>
        <end position="11"/>
    </location>
</feature>
<evidence type="ECO:0000256" key="11">
    <source>
        <dbReference type="ARBA" id="ARBA00040213"/>
    </source>
</evidence>
<feature type="compositionally biased region" description="Gly residues" evidence="17">
    <location>
        <begin position="439"/>
        <end position="448"/>
    </location>
</feature>
<protein>
    <recommendedName>
        <fullName evidence="11">Cyclin-dependent kinase 12</fullName>
        <ecNumber evidence="4">2.7.11.22</ecNumber>
        <ecNumber evidence="3">2.7.11.23</ecNumber>
    </recommendedName>
    <alternativeName>
        <fullName evidence="12">Cell division protein kinase 12</fullName>
    </alternativeName>
</protein>
<dbReference type="PROSITE" id="PS50011">
    <property type="entry name" value="PROTEIN_KINASE_DOM"/>
    <property type="match status" value="1"/>
</dbReference>
<dbReference type="Pfam" id="PF00069">
    <property type="entry name" value="Pkinase"/>
    <property type="match status" value="1"/>
</dbReference>
<evidence type="ECO:0000313" key="19">
    <source>
        <dbReference type="EMBL" id="KAH8370502.1"/>
    </source>
</evidence>
<evidence type="ECO:0000256" key="2">
    <source>
        <dbReference type="ARBA" id="ARBA00006485"/>
    </source>
</evidence>
<feature type="compositionally biased region" description="Acidic residues" evidence="17">
    <location>
        <begin position="21"/>
        <end position="35"/>
    </location>
</feature>
<evidence type="ECO:0000256" key="15">
    <source>
        <dbReference type="ARBA" id="ARBA00049280"/>
    </source>
</evidence>
<feature type="compositionally biased region" description="Basic residues" evidence="17">
    <location>
        <begin position="526"/>
        <end position="548"/>
    </location>
</feature>
<evidence type="ECO:0000256" key="5">
    <source>
        <dbReference type="ARBA" id="ARBA00022527"/>
    </source>
</evidence>
<dbReference type="InterPro" id="IPR000719">
    <property type="entry name" value="Prot_kinase_dom"/>
</dbReference>
<dbReference type="EC" id="2.7.11.22" evidence="4"/>
<dbReference type="GO" id="GO:0008353">
    <property type="term" value="F:RNA polymerase II CTD heptapeptide repeat kinase activity"/>
    <property type="evidence" value="ECO:0007669"/>
    <property type="project" value="UniProtKB-EC"/>
</dbReference>
<feature type="binding site" evidence="16">
    <location>
        <position position="885"/>
    </location>
    <ligand>
        <name>ATP</name>
        <dbReference type="ChEBI" id="CHEBI:30616"/>
    </ligand>
</feature>
<evidence type="ECO:0000256" key="3">
    <source>
        <dbReference type="ARBA" id="ARBA00012409"/>
    </source>
</evidence>
<evidence type="ECO:0000256" key="17">
    <source>
        <dbReference type="SAM" id="MobiDB-lite"/>
    </source>
</evidence>
<dbReference type="InterPro" id="IPR050108">
    <property type="entry name" value="CDK"/>
</dbReference>
<keyword evidence="10" id="KW-0539">Nucleus</keyword>
<keyword evidence="20" id="KW-1185">Reference proteome</keyword>
<feature type="region of interest" description="Disordered" evidence="17">
    <location>
        <begin position="1"/>
        <end position="240"/>
    </location>
</feature>
<accession>A0AAD4JZL0</accession>
<feature type="compositionally biased region" description="Polar residues" evidence="17">
    <location>
        <begin position="812"/>
        <end position="826"/>
    </location>
</feature>
<dbReference type="GO" id="GO:0008024">
    <property type="term" value="C:cyclin/CDK positive transcription elongation factor complex"/>
    <property type="evidence" value="ECO:0007669"/>
    <property type="project" value="TreeGrafter"/>
</dbReference>
<dbReference type="Gene3D" id="3.30.200.20">
    <property type="entry name" value="Phosphorylase Kinase, domain 1"/>
    <property type="match status" value="1"/>
</dbReference>
<comment type="similarity">
    <text evidence="2">Belongs to the protein kinase superfamily. CMGC Ser/Thr protein kinase family. CDC2/CDKX subfamily.</text>
</comment>
<feature type="domain" description="Protein kinase" evidence="18">
    <location>
        <begin position="856"/>
        <end position="1150"/>
    </location>
</feature>
<comment type="catalytic activity">
    <reaction evidence="14">
        <text>L-seryl-[protein] + ATP = O-phospho-L-seryl-[protein] + ADP + H(+)</text>
        <dbReference type="Rhea" id="RHEA:17989"/>
        <dbReference type="Rhea" id="RHEA-COMP:9863"/>
        <dbReference type="Rhea" id="RHEA-COMP:11604"/>
        <dbReference type="ChEBI" id="CHEBI:15378"/>
        <dbReference type="ChEBI" id="CHEBI:29999"/>
        <dbReference type="ChEBI" id="CHEBI:30616"/>
        <dbReference type="ChEBI" id="CHEBI:83421"/>
        <dbReference type="ChEBI" id="CHEBI:456216"/>
        <dbReference type="EC" id="2.7.11.22"/>
    </reaction>
</comment>
<feature type="compositionally biased region" description="Low complexity" evidence="17">
    <location>
        <begin position="502"/>
        <end position="514"/>
    </location>
</feature>
<dbReference type="GO" id="GO:0005524">
    <property type="term" value="F:ATP binding"/>
    <property type="evidence" value="ECO:0007669"/>
    <property type="project" value="UniProtKB-UniRule"/>
</dbReference>
<dbReference type="PROSITE" id="PS00108">
    <property type="entry name" value="PROTEIN_KINASE_ST"/>
    <property type="match status" value="1"/>
</dbReference>
<dbReference type="Gene3D" id="1.10.510.10">
    <property type="entry name" value="Transferase(Phosphotransferase) domain 1"/>
    <property type="match status" value="1"/>
</dbReference>
<feature type="compositionally biased region" description="Gly residues" evidence="17">
    <location>
        <begin position="657"/>
        <end position="667"/>
    </location>
</feature>
<dbReference type="GO" id="GO:0032968">
    <property type="term" value="P:positive regulation of transcription elongation by RNA polymerase II"/>
    <property type="evidence" value="ECO:0007669"/>
    <property type="project" value="TreeGrafter"/>
</dbReference>
<keyword evidence="8" id="KW-0418">Kinase</keyword>
<dbReference type="AlphaFoldDB" id="A0AAD4JZL0"/>
<dbReference type="GO" id="GO:0030332">
    <property type="term" value="F:cyclin binding"/>
    <property type="evidence" value="ECO:0007669"/>
    <property type="project" value="TreeGrafter"/>
</dbReference>
<evidence type="ECO:0000256" key="9">
    <source>
        <dbReference type="ARBA" id="ARBA00022840"/>
    </source>
</evidence>
<organism evidence="19 20">
    <name type="scientific">Drosophila rubida</name>
    <dbReference type="NCBI Taxonomy" id="30044"/>
    <lineage>
        <taxon>Eukaryota</taxon>
        <taxon>Metazoa</taxon>
        <taxon>Ecdysozoa</taxon>
        <taxon>Arthropoda</taxon>
        <taxon>Hexapoda</taxon>
        <taxon>Insecta</taxon>
        <taxon>Pterygota</taxon>
        <taxon>Neoptera</taxon>
        <taxon>Endopterygota</taxon>
        <taxon>Diptera</taxon>
        <taxon>Brachycera</taxon>
        <taxon>Muscomorpha</taxon>
        <taxon>Ephydroidea</taxon>
        <taxon>Drosophilidae</taxon>
        <taxon>Drosophila</taxon>
    </lineage>
</organism>
<feature type="compositionally biased region" description="Polar residues" evidence="17">
    <location>
        <begin position="610"/>
        <end position="656"/>
    </location>
</feature>
<dbReference type="FunFam" id="1.10.510.10:FF:000102">
    <property type="entry name" value="cyclin-dependent kinase 12 isoform X1"/>
    <property type="match status" value="1"/>
</dbReference>
<feature type="compositionally biased region" description="Acidic residues" evidence="17">
    <location>
        <begin position="795"/>
        <end position="809"/>
    </location>
</feature>
<evidence type="ECO:0000256" key="10">
    <source>
        <dbReference type="ARBA" id="ARBA00023242"/>
    </source>
</evidence>
<comment type="caution">
    <text evidence="19">The sequence shown here is derived from an EMBL/GenBank/DDBJ whole genome shotgun (WGS) entry which is preliminary data.</text>
</comment>
<feature type="compositionally biased region" description="Low complexity" evidence="17">
    <location>
        <begin position="479"/>
        <end position="496"/>
    </location>
</feature>
<feature type="region of interest" description="Disordered" evidence="17">
    <location>
        <begin position="738"/>
        <end position="838"/>
    </location>
</feature>
<evidence type="ECO:0000256" key="1">
    <source>
        <dbReference type="ARBA" id="ARBA00004123"/>
    </source>
</evidence>
<feature type="compositionally biased region" description="Polar residues" evidence="17">
    <location>
        <begin position="73"/>
        <end position="89"/>
    </location>
</feature>
<evidence type="ECO:0000256" key="4">
    <source>
        <dbReference type="ARBA" id="ARBA00012425"/>
    </source>
</evidence>
<evidence type="ECO:0000256" key="16">
    <source>
        <dbReference type="PROSITE-ProRule" id="PRU10141"/>
    </source>
</evidence>
<keyword evidence="7 16" id="KW-0547">Nucleotide-binding</keyword>
<evidence type="ECO:0000256" key="12">
    <source>
        <dbReference type="ARBA" id="ARBA00041920"/>
    </source>
</evidence>
<dbReference type="CDD" id="cd07864">
    <property type="entry name" value="STKc_CDK12"/>
    <property type="match status" value="1"/>
</dbReference>
<keyword evidence="9 16" id="KW-0067">ATP-binding</keyword>
<dbReference type="EMBL" id="JAJJHW010002585">
    <property type="protein sequence ID" value="KAH8370502.1"/>
    <property type="molecule type" value="Genomic_DNA"/>
</dbReference>
<sequence length="1209" mass="133060">MHSSSAAASSSNALVEYSDVSSEDFSDPEAGEIDSDAALAGRGGPTSKPANQTRKQPSDSVLRITKTNDYRSRQVSVVASGSSRLSIASVSEKINHHRTDIALTPNKNSKEEQQLQWDGELYMSSDSIDTDELEAEMKRQKRKKLKKDKHKHKSKKKSKKRKKKRAKSYSSIDSLSDSNLNTLMADRRTRYTPPTAPNSRAKSGERTVSAALPNYTPHKDSQSSPISGGTPPARRPNSNNAYYGDAVAAAAAVSAAASTPIGSSIQVTVTNKTNANSRHRSPPTRAGGGGGGTIQRYASSPRTPPQSLSHSHQGAGSTRDSRSSRYVQSPLKEDLNAHHRSSGNTYSGRYSSSGSVSGQGGKLKRLSPEMDRYHHQPSTPPHKRRKFSDGRDASLSSSVGAFDHGRHHAVKYDRYSRDRYSRRVSRSPSVHRLSRGRLSPGGVGGVTSGGSSSIMYRHSNSSSHKHSKYGAPHSPSPPMSARSSSKRASGSGIGISVERYTSRSPRPSSRYYESPPSPVGISASSSHHHRRSPRSHQQHHRNNSRKRSPSSGSSRSSCSHSRSPTSRDLKHKRDEYIKKISETSLFAELVKDRHKRQKALKEIIERQEENSNSNGALTINENSSSVDGNTPNVGDNRSSSYLATQSSANATPNGIASSGGGGGVGGGKPDLDLNNIPMPNRENETLLKLNPHIASADVTDASPTTTTTTMTMALKTNSSQKPKSLTALPMPPGMSAADLVNATHTPSPTELGKQMTPKSVKKLSSDEKNLTANANANKSLLNLPMPPVIPGSEELSGDDDVIDSPEDFDAPSGNSTNPDANANASQAGGRRRPVILNRRDSRNNVRDWGERCVDVFEVIAQIGEGTYGQVYKARDHHTNDMVALKKVRLEHEKEGFPITAVREIKILRQLNHRNIVNLHEIVTDKQDAVEFRKDKGSFYLVFEYMDHDLMGLLESGMVDFNEENNASIMKQLLDGLNYCHRKNFLHRDIKCSNILMNNQGKVKLADFGLARLYNADDRERPYTNKVITLWYRPPELLLGEERYGPSIDVWSCGCILGELFLKRPLFQANAEMAQLETISKICGSPIPAVWPNVIKLPLFHTLKQKKTHRRRLREDFEFMPASALDLLDKMLDLDPDKRITAEDALRSPWLKNINPDEMPTPKLPTWQDCHELWSKKRRRLLREQQESLPPGVICSAKYQQHGAAMVGDA</sequence>
<evidence type="ECO:0000256" key="7">
    <source>
        <dbReference type="ARBA" id="ARBA00022741"/>
    </source>
</evidence>
<feature type="compositionally biased region" description="Low complexity" evidence="17">
    <location>
        <begin position="342"/>
        <end position="356"/>
    </location>
</feature>
<keyword evidence="6" id="KW-0808">Transferase</keyword>
<dbReference type="FunFam" id="3.30.200.20:FF:000074">
    <property type="entry name" value="cyclin-dependent kinase 12 isoform X2"/>
    <property type="match status" value="1"/>
</dbReference>
<dbReference type="SMART" id="SM00220">
    <property type="entry name" value="S_TKc"/>
    <property type="match status" value="1"/>
</dbReference>
<feature type="compositionally biased region" description="Low complexity" evidence="17">
    <location>
        <begin position="168"/>
        <end position="181"/>
    </location>
</feature>
<feature type="compositionally biased region" description="Polar residues" evidence="17">
    <location>
        <begin position="260"/>
        <end position="276"/>
    </location>
</feature>
<evidence type="ECO:0000256" key="8">
    <source>
        <dbReference type="ARBA" id="ARBA00022777"/>
    </source>
</evidence>
<feature type="compositionally biased region" description="Low complexity" evidence="17">
    <location>
        <begin position="549"/>
        <end position="564"/>
    </location>
</feature>
<keyword evidence="5" id="KW-0723">Serine/threonine-protein kinase</keyword>
<evidence type="ECO:0000259" key="18">
    <source>
        <dbReference type="PROSITE" id="PS50011"/>
    </source>
</evidence>
<feature type="region of interest" description="Disordered" evidence="17">
    <location>
        <begin position="604"/>
        <end position="667"/>
    </location>
</feature>
<feature type="compositionally biased region" description="Basic residues" evidence="17">
    <location>
        <begin position="139"/>
        <end position="167"/>
    </location>
</feature>
<dbReference type="InterPro" id="IPR017441">
    <property type="entry name" value="Protein_kinase_ATP_BS"/>
</dbReference>
<comment type="catalytic activity">
    <reaction evidence="13">
        <text>L-threonyl-[protein] + ATP = O-phospho-L-threonyl-[protein] + ADP + H(+)</text>
        <dbReference type="Rhea" id="RHEA:46608"/>
        <dbReference type="Rhea" id="RHEA-COMP:11060"/>
        <dbReference type="Rhea" id="RHEA-COMP:11605"/>
        <dbReference type="ChEBI" id="CHEBI:15378"/>
        <dbReference type="ChEBI" id="CHEBI:30013"/>
        <dbReference type="ChEBI" id="CHEBI:30616"/>
        <dbReference type="ChEBI" id="CHEBI:61977"/>
        <dbReference type="ChEBI" id="CHEBI:456216"/>
        <dbReference type="EC" id="2.7.11.22"/>
    </reaction>
</comment>
<feature type="compositionally biased region" description="Low complexity" evidence="17">
    <location>
        <begin position="449"/>
        <end position="462"/>
    </location>
</feature>
<evidence type="ECO:0000256" key="14">
    <source>
        <dbReference type="ARBA" id="ARBA00048367"/>
    </source>
</evidence>
<reference evidence="19" key="1">
    <citation type="journal article" date="2021" name="Mol. Ecol. Resour.">
        <title>Phylogenomic analyses of the genus Drosophila reveals genomic signals of climate adaptation.</title>
        <authorList>
            <person name="Li F."/>
            <person name="Rane R.V."/>
            <person name="Luria V."/>
            <person name="Xiong Z."/>
            <person name="Chen J."/>
            <person name="Li Z."/>
            <person name="Catullo R.A."/>
            <person name="Griffin P.C."/>
            <person name="Schiffer M."/>
            <person name="Pearce S."/>
            <person name="Lee S.F."/>
            <person name="McElroy K."/>
            <person name="Stocker A."/>
            <person name="Shirriffs J."/>
            <person name="Cockerell F."/>
            <person name="Coppin C."/>
            <person name="Sgro C.M."/>
            <person name="Karger A."/>
            <person name="Cain J.W."/>
            <person name="Weber J.A."/>
            <person name="Santpere G."/>
            <person name="Kirschner M.W."/>
            <person name="Hoffmann A.A."/>
            <person name="Oakeshott J.G."/>
            <person name="Zhang G."/>
        </authorList>
    </citation>
    <scope>NUCLEOTIDE SEQUENCE</scope>
    <source>
        <strain evidence="19">BGI-SZ-2011g</strain>
    </source>
</reference>
<evidence type="ECO:0000313" key="20">
    <source>
        <dbReference type="Proteomes" id="UP001200034"/>
    </source>
</evidence>
<comment type="catalytic activity">
    <reaction evidence="15">
        <text>[DNA-directed RNA polymerase] + ATP = phospho-[DNA-directed RNA polymerase] + ADP + H(+)</text>
        <dbReference type="Rhea" id="RHEA:10216"/>
        <dbReference type="Rhea" id="RHEA-COMP:11321"/>
        <dbReference type="Rhea" id="RHEA-COMP:11322"/>
        <dbReference type="ChEBI" id="CHEBI:15378"/>
        <dbReference type="ChEBI" id="CHEBI:30616"/>
        <dbReference type="ChEBI" id="CHEBI:43176"/>
        <dbReference type="ChEBI" id="CHEBI:68546"/>
        <dbReference type="ChEBI" id="CHEBI:456216"/>
        <dbReference type="EC" id="2.7.11.23"/>
    </reaction>
</comment>
<dbReference type="SUPFAM" id="SSF56112">
    <property type="entry name" value="Protein kinase-like (PK-like)"/>
    <property type="match status" value="1"/>
</dbReference>
<proteinExistence type="inferred from homology"/>
<gene>
    <name evidence="19" type="ORF">KR093_003800</name>
</gene>
<dbReference type="InterPro" id="IPR008271">
    <property type="entry name" value="Ser/Thr_kinase_AS"/>
</dbReference>
<feature type="compositionally biased region" description="Polar residues" evidence="17">
    <location>
        <begin position="48"/>
        <end position="59"/>
    </location>
</feature>
<feature type="compositionally biased region" description="Polar residues" evidence="17">
    <location>
        <begin position="296"/>
        <end position="318"/>
    </location>
</feature>
<dbReference type="PANTHER" id="PTHR24056:SF546">
    <property type="entry name" value="CYCLIN-DEPENDENT KINASE 12"/>
    <property type="match status" value="1"/>
</dbReference>
<dbReference type="GO" id="GO:0004693">
    <property type="term" value="F:cyclin-dependent protein serine/threonine kinase activity"/>
    <property type="evidence" value="ECO:0007669"/>
    <property type="project" value="UniProtKB-EC"/>
</dbReference>
<dbReference type="Proteomes" id="UP001200034">
    <property type="component" value="Unassembled WGS sequence"/>
</dbReference>
<feature type="compositionally biased region" description="Basic and acidic residues" evidence="17">
    <location>
        <begin position="410"/>
        <end position="421"/>
    </location>
</feature>
<feature type="region of interest" description="Disordered" evidence="17">
    <location>
        <begin position="253"/>
        <end position="573"/>
    </location>
</feature>
<dbReference type="PANTHER" id="PTHR24056">
    <property type="entry name" value="CELL DIVISION PROTEIN KINASE"/>
    <property type="match status" value="1"/>
</dbReference>